<gene>
    <name evidence="2" type="ORF">HRH59_05245</name>
</gene>
<protein>
    <submittedName>
        <fullName evidence="2">DUF4381 domain-containing protein</fullName>
    </submittedName>
</protein>
<evidence type="ECO:0000256" key="1">
    <source>
        <dbReference type="SAM" id="Phobius"/>
    </source>
</evidence>
<dbReference type="AlphaFoldDB" id="A0A7Y5AP77"/>
<keyword evidence="1" id="KW-1133">Transmembrane helix</keyword>
<proteinExistence type="predicted"/>
<keyword evidence="1" id="KW-0472">Membrane</keyword>
<keyword evidence="3" id="KW-1185">Reference proteome</keyword>
<dbReference type="Pfam" id="PF14316">
    <property type="entry name" value="DUF4381"/>
    <property type="match status" value="1"/>
</dbReference>
<dbReference type="InterPro" id="IPR025489">
    <property type="entry name" value="DUF4381"/>
</dbReference>
<dbReference type="RefSeq" id="WP_173500228.1">
    <property type="nucleotide sequence ID" value="NZ_JABSOD010000004.1"/>
</dbReference>
<dbReference type="EMBL" id="JABSOD010000004">
    <property type="protein sequence ID" value="NRQ41981.1"/>
    <property type="molecule type" value="Genomic_DNA"/>
</dbReference>
<accession>A0A7Y5AP77</accession>
<dbReference type="Proteomes" id="UP000523161">
    <property type="component" value="Unassembled WGS sequence"/>
</dbReference>
<reference evidence="2 3" key="1">
    <citation type="submission" date="2020-06" db="EMBL/GenBank/DDBJ databases">
        <title>Rheinheimera sp. nov., a marine bacterium isolated from coastal.</title>
        <authorList>
            <person name="Yu Q."/>
            <person name="Qi Y."/>
            <person name="Pu J."/>
        </authorList>
    </citation>
    <scope>NUCLEOTIDE SEQUENCE [LARGE SCALE GENOMIC DNA]</scope>
    <source>
        <strain evidence="2 3">YQF-2</strain>
    </source>
</reference>
<evidence type="ECO:0000313" key="3">
    <source>
        <dbReference type="Proteomes" id="UP000523161"/>
    </source>
</evidence>
<organism evidence="2 3">
    <name type="scientific">Rheinheimera lutimaris</name>
    <dbReference type="NCBI Taxonomy" id="2740584"/>
    <lineage>
        <taxon>Bacteria</taxon>
        <taxon>Pseudomonadati</taxon>
        <taxon>Pseudomonadota</taxon>
        <taxon>Gammaproteobacteria</taxon>
        <taxon>Chromatiales</taxon>
        <taxon>Chromatiaceae</taxon>
        <taxon>Rheinheimera</taxon>
    </lineage>
</organism>
<comment type="caution">
    <text evidence="2">The sequence shown here is derived from an EMBL/GenBank/DDBJ whole genome shotgun (WGS) entry which is preliminary data.</text>
</comment>
<evidence type="ECO:0000313" key="2">
    <source>
        <dbReference type="EMBL" id="NRQ41981.1"/>
    </source>
</evidence>
<sequence length="159" mass="17852">MADTALAQLADISEPALQLNFALAPIWWLLAGVLLAALVYLLVRLYSRWRYFAAKRQAQQMLGQLWARPGAAISINQLIKRVLQHYQPAHPALSLPTQQWQTWLATQHSAPLPDLTSLLYRADNDSDATEQFYQFAKAWLAQYRANAPALADNTEAAHA</sequence>
<feature type="transmembrane region" description="Helical" evidence="1">
    <location>
        <begin position="26"/>
        <end position="46"/>
    </location>
</feature>
<keyword evidence="1" id="KW-0812">Transmembrane</keyword>
<name>A0A7Y5AP77_9GAMM</name>